<gene>
    <name evidence="2" type="ORF">CON16_26625</name>
</gene>
<evidence type="ECO:0000256" key="1">
    <source>
        <dbReference type="SAM" id="Phobius"/>
    </source>
</evidence>
<dbReference type="Proteomes" id="UP000220192">
    <property type="component" value="Unassembled WGS sequence"/>
</dbReference>
<proteinExistence type="predicted"/>
<sequence>MNLATFKKEYKINFLFWGIPMFIFMNLIFYKDTIEYVRNKEWINIILDSFMALLIVMVGTILYTILYLVISKQKNK</sequence>
<comment type="caution">
    <text evidence="2">The sequence shown here is derived from an EMBL/GenBank/DDBJ whole genome shotgun (WGS) entry which is preliminary data.</text>
</comment>
<keyword evidence="1" id="KW-0472">Membrane</keyword>
<feature type="transmembrane region" description="Helical" evidence="1">
    <location>
        <begin position="50"/>
        <end position="70"/>
    </location>
</feature>
<keyword evidence="1" id="KW-1133">Transmembrane helix</keyword>
<protein>
    <submittedName>
        <fullName evidence="2">Uncharacterized protein</fullName>
    </submittedName>
</protein>
<evidence type="ECO:0000313" key="2">
    <source>
        <dbReference type="EMBL" id="PDZ14142.1"/>
    </source>
</evidence>
<dbReference type="GeneID" id="83633321"/>
<dbReference type="AlphaFoldDB" id="A0A2A8WI26"/>
<reference evidence="2 3" key="1">
    <citation type="submission" date="2017-09" db="EMBL/GenBank/DDBJ databases">
        <title>Large-scale bioinformatics analysis of Bacillus genomes uncovers conserved roles of natural products in bacterial physiology.</title>
        <authorList>
            <consortium name="Agbiome Team Llc"/>
            <person name="Bleich R.M."/>
            <person name="Grubbs K.J."/>
            <person name="Santa Maria K.C."/>
            <person name="Allen S.E."/>
            <person name="Farag S."/>
            <person name="Shank E.A."/>
            <person name="Bowers A."/>
        </authorList>
    </citation>
    <scope>NUCLEOTIDE SEQUENCE [LARGE SCALE GENOMIC DNA]</scope>
    <source>
        <strain evidence="2 3">AFS095574</strain>
    </source>
</reference>
<name>A0A2A8WI26_BACAN</name>
<dbReference type="RefSeq" id="WP_097841943.1">
    <property type="nucleotide sequence ID" value="NZ_NVLX01000031.1"/>
</dbReference>
<accession>A0A2A8WI26</accession>
<keyword evidence="1" id="KW-0812">Transmembrane</keyword>
<evidence type="ECO:0000313" key="3">
    <source>
        <dbReference type="Proteomes" id="UP000220192"/>
    </source>
</evidence>
<feature type="transmembrane region" description="Helical" evidence="1">
    <location>
        <begin position="12"/>
        <end position="30"/>
    </location>
</feature>
<dbReference type="EMBL" id="NVLX01000031">
    <property type="protein sequence ID" value="PDZ14142.1"/>
    <property type="molecule type" value="Genomic_DNA"/>
</dbReference>
<organism evidence="2 3">
    <name type="scientific">Bacillus anthracis</name>
    <name type="common">anthrax bacterium</name>
    <dbReference type="NCBI Taxonomy" id="1392"/>
    <lineage>
        <taxon>Bacteria</taxon>
        <taxon>Bacillati</taxon>
        <taxon>Bacillota</taxon>
        <taxon>Bacilli</taxon>
        <taxon>Bacillales</taxon>
        <taxon>Bacillaceae</taxon>
        <taxon>Bacillus</taxon>
        <taxon>Bacillus cereus group</taxon>
    </lineage>
</organism>